<comment type="caution">
    <text evidence="1">The sequence shown here is derived from an EMBL/GenBank/DDBJ whole genome shotgun (WGS) entry which is preliminary data.</text>
</comment>
<dbReference type="Proteomes" id="UP000324897">
    <property type="component" value="Chromosome 2"/>
</dbReference>
<evidence type="ECO:0000313" key="1">
    <source>
        <dbReference type="EMBL" id="TVU27358.1"/>
    </source>
</evidence>
<reference evidence="1 2" key="1">
    <citation type="journal article" date="2019" name="Sci. Rep.">
        <title>A high-quality genome of Eragrostis curvula grass provides insights into Poaceae evolution and supports new strategies to enhance forage quality.</title>
        <authorList>
            <person name="Carballo J."/>
            <person name="Santos B.A.C.M."/>
            <person name="Zappacosta D."/>
            <person name="Garbus I."/>
            <person name="Selva J.P."/>
            <person name="Gallo C.A."/>
            <person name="Diaz A."/>
            <person name="Albertini E."/>
            <person name="Caccamo M."/>
            <person name="Echenique V."/>
        </authorList>
    </citation>
    <scope>NUCLEOTIDE SEQUENCE [LARGE SCALE GENOMIC DNA]</scope>
    <source>
        <strain evidence="2">cv. Victoria</strain>
        <tissue evidence="1">Leaf</tissue>
    </source>
</reference>
<keyword evidence="2" id="KW-1185">Reference proteome</keyword>
<accession>A0A5J9UVR8</accession>
<dbReference type="Gramene" id="TVU27358">
    <property type="protein sequence ID" value="TVU27358"/>
    <property type="gene ID" value="EJB05_29963"/>
</dbReference>
<dbReference type="EMBL" id="RWGY01000013">
    <property type="protein sequence ID" value="TVU27358.1"/>
    <property type="molecule type" value="Genomic_DNA"/>
</dbReference>
<name>A0A5J9UVR8_9POAL</name>
<sequence length="67" mass="7330">MMAAGRSSILVDLRKWPQPRGEARCSLPGAQAPRCLLQGRQALHRHWERCVPLAGDELVPVAGTGWA</sequence>
<organism evidence="1 2">
    <name type="scientific">Eragrostis curvula</name>
    <name type="common">weeping love grass</name>
    <dbReference type="NCBI Taxonomy" id="38414"/>
    <lineage>
        <taxon>Eukaryota</taxon>
        <taxon>Viridiplantae</taxon>
        <taxon>Streptophyta</taxon>
        <taxon>Embryophyta</taxon>
        <taxon>Tracheophyta</taxon>
        <taxon>Spermatophyta</taxon>
        <taxon>Magnoliopsida</taxon>
        <taxon>Liliopsida</taxon>
        <taxon>Poales</taxon>
        <taxon>Poaceae</taxon>
        <taxon>PACMAD clade</taxon>
        <taxon>Chloridoideae</taxon>
        <taxon>Eragrostideae</taxon>
        <taxon>Eragrostidinae</taxon>
        <taxon>Eragrostis</taxon>
    </lineage>
</organism>
<gene>
    <name evidence="1" type="ORF">EJB05_29963</name>
</gene>
<protein>
    <submittedName>
        <fullName evidence="1">Uncharacterized protein</fullName>
    </submittedName>
</protein>
<proteinExistence type="predicted"/>
<evidence type="ECO:0000313" key="2">
    <source>
        <dbReference type="Proteomes" id="UP000324897"/>
    </source>
</evidence>
<dbReference type="AlphaFoldDB" id="A0A5J9UVR8"/>